<proteinExistence type="predicted"/>
<evidence type="ECO:0000313" key="2">
    <source>
        <dbReference type="Proteomes" id="UP000289738"/>
    </source>
</evidence>
<evidence type="ECO:0000313" key="1">
    <source>
        <dbReference type="EMBL" id="RYQ84769.1"/>
    </source>
</evidence>
<sequence>MIRKIFDHQMARRLQQMLDDVHEHRDHLTIWLHPEIKKELYVHWETDEGFKHHCLTNRANRASARSSKYIGGSATFMKTKTRLVSNLFYFVVKFA</sequence>
<dbReference type="EMBL" id="SDMP01000020">
    <property type="protein sequence ID" value="RYQ84769.1"/>
    <property type="molecule type" value="Genomic_DNA"/>
</dbReference>
<name>A0A444X535_ARAHY</name>
<gene>
    <name evidence="1" type="ORF">Ahy_B10g104246</name>
</gene>
<accession>A0A444X535</accession>
<comment type="caution">
    <text evidence="1">The sequence shown here is derived from an EMBL/GenBank/DDBJ whole genome shotgun (WGS) entry which is preliminary data.</text>
</comment>
<protein>
    <submittedName>
        <fullName evidence="1">Uncharacterized protein</fullName>
    </submittedName>
</protein>
<reference evidence="1 2" key="1">
    <citation type="submission" date="2019-01" db="EMBL/GenBank/DDBJ databases">
        <title>Sequencing of cultivated peanut Arachis hypogaea provides insights into genome evolution and oil improvement.</title>
        <authorList>
            <person name="Chen X."/>
        </authorList>
    </citation>
    <scope>NUCLEOTIDE SEQUENCE [LARGE SCALE GENOMIC DNA]</scope>
    <source>
        <strain evidence="2">cv. Fuhuasheng</strain>
        <tissue evidence="1">Leaves</tissue>
    </source>
</reference>
<keyword evidence="2" id="KW-1185">Reference proteome</keyword>
<dbReference type="Proteomes" id="UP000289738">
    <property type="component" value="Chromosome B10"/>
</dbReference>
<dbReference type="AlphaFoldDB" id="A0A444X535"/>
<organism evidence="1 2">
    <name type="scientific">Arachis hypogaea</name>
    <name type="common">Peanut</name>
    <dbReference type="NCBI Taxonomy" id="3818"/>
    <lineage>
        <taxon>Eukaryota</taxon>
        <taxon>Viridiplantae</taxon>
        <taxon>Streptophyta</taxon>
        <taxon>Embryophyta</taxon>
        <taxon>Tracheophyta</taxon>
        <taxon>Spermatophyta</taxon>
        <taxon>Magnoliopsida</taxon>
        <taxon>eudicotyledons</taxon>
        <taxon>Gunneridae</taxon>
        <taxon>Pentapetalae</taxon>
        <taxon>rosids</taxon>
        <taxon>fabids</taxon>
        <taxon>Fabales</taxon>
        <taxon>Fabaceae</taxon>
        <taxon>Papilionoideae</taxon>
        <taxon>50 kb inversion clade</taxon>
        <taxon>dalbergioids sensu lato</taxon>
        <taxon>Dalbergieae</taxon>
        <taxon>Pterocarpus clade</taxon>
        <taxon>Arachis</taxon>
    </lineage>
</organism>